<feature type="domain" description="4Fe-4S ferredoxin-type" evidence="5">
    <location>
        <begin position="148"/>
        <end position="178"/>
    </location>
</feature>
<dbReference type="Proteomes" id="UP000461585">
    <property type="component" value="Unassembled WGS sequence"/>
</dbReference>
<organism evidence="6 7">
    <name type="scientific">Anaerotalea alkaliphila</name>
    <dbReference type="NCBI Taxonomy" id="2662126"/>
    <lineage>
        <taxon>Bacteria</taxon>
        <taxon>Bacillati</taxon>
        <taxon>Bacillota</taxon>
        <taxon>Clostridia</taxon>
        <taxon>Eubacteriales</taxon>
        <taxon>Anaerotalea</taxon>
    </lineage>
</organism>
<accession>A0A7X5KL07</accession>
<comment type="caution">
    <text evidence="6">The sequence shown here is derived from an EMBL/GenBank/DDBJ whole genome shotgun (WGS) entry which is preliminary data.</text>
</comment>
<dbReference type="EMBL" id="JAAEEH010000001">
    <property type="protein sequence ID" value="NDL66331.1"/>
    <property type="molecule type" value="Genomic_DNA"/>
</dbReference>
<dbReference type="PANTHER" id="PTHR30002">
    <property type="entry name" value="EPOXYQUEUOSINE REDUCTASE"/>
    <property type="match status" value="1"/>
</dbReference>
<evidence type="ECO:0000256" key="3">
    <source>
        <dbReference type="ARBA" id="ARBA00023004"/>
    </source>
</evidence>
<dbReference type="AlphaFoldDB" id="A0A7X5KL07"/>
<sequence>MNKMEWIIKKAKELELDALGFCHPGPLLERYPVDFPDAKACLGVLESYRVEESPRPETGAWGRISPSAIFADYHRLVLEKTEKMGAAMEEEWGCATRSYCDRGPLPDRAVAKLCGLGQIGRNTFLINERFGTRTYIGYLLTDLDLGLKESVPEGNDVCGSCNRCVEHCPTGALTGDGGIRRERCVSALTQAKELEQPWMEKALGVQIYGCDICQAGCPHNRLSGSRNRFHPPMVSQWVDLEALLAMGNREFKDTYGRSSAGWIGRKRFQRNARIAVANQEKR</sequence>
<dbReference type="GO" id="GO:0046872">
    <property type="term" value="F:metal ion binding"/>
    <property type="evidence" value="ECO:0007669"/>
    <property type="project" value="UniProtKB-KW"/>
</dbReference>
<dbReference type="GO" id="GO:0052693">
    <property type="term" value="F:epoxyqueuosine reductase activity"/>
    <property type="evidence" value="ECO:0007669"/>
    <property type="project" value="TreeGrafter"/>
</dbReference>
<evidence type="ECO:0000256" key="2">
    <source>
        <dbReference type="ARBA" id="ARBA00022723"/>
    </source>
</evidence>
<keyword evidence="3" id="KW-0408">Iron</keyword>
<evidence type="ECO:0000256" key="1">
    <source>
        <dbReference type="ARBA" id="ARBA00022485"/>
    </source>
</evidence>
<dbReference type="PANTHER" id="PTHR30002:SF4">
    <property type="entry name" value="EPOXYQUEUOSINE REDUCTASE"/>
    <property type="match status" value="1"/>
</dbReference>
<dbReference type="RefSeq" id="WP_162369049.1">
    <property type="nucleotide sequence ID" value="NZ_JAAEEH010000001.1"/>
</dbReference>
<dbReference type="SUPFAM" id="SSF54862">
    <property type="entry name" value="4Fe-4S ferredoxins"/>
    <property type="match status" value="1"/>
</dbReference>
<protein>
    <recommendedName>
        <fullName evidence="5">4Fe-4S ferredoxin-type domain-containing protein</fullName>
    </recommendedName>
</protein>
<evidence type="ECO:0000259" key="5">
    <source>
        <dbReference type="PROSITE" id="PS51379"/>
    </source>
</evidence>
<keyword evidence="1" id="KW-0004">4Fe-4S</keyword>
<dbReference type="GO" id="GO:0008616">
    <property type="term" value="P:tRNA queuosine(34) biosynthetic process"/>
    <property type="evidence" value="ECO:0007669"/>
    <property type="project" value="InterPro"/>
</dbReference>
<dbReference type="GO" id="GO:0051539">
    <property type="term" value="F:4 iron, 4 sulfur cluster binding"/>
    <property type="evidence" value="ECO:0007669"/>
    <property type="project" value="UniProtKB-KW"/>
</dbReference>
<keyword evidence="7" id="KW-1185">Reference proteome</keyword>
<dbReference type="PROSITE" id="PS51379">
    <property type="entry name" value="4FE4S_FER_2"/>
    <property type="match status" value="1"/>
</dbReference>
<gene>
    <name evidence="6" type="ORF">GXN74_01035</name>
</gene>
<dbReference type="PROSITE" id="PS00198">
    <property type="entry name" value="4FE4S_FER_1"/>
    <property type="match status" value="1"/>
</dbReference>
<evidence type="ECO:0000313" key="6">
    <source>
        <dbReference type="EMBL" id="NDL66331.1"/>
    </source>
</evidence>
<reference evidence="6 7" key="1">
    <citation type="submission" date="2020-01" db="EMBL/GenBank/DDBJ databases">
        <title>Anaeroalcalibacter tamaniensis gen. nov., sp. nov., moderately halophilic strictly anaerobic fermenter bacterium from mud volcano of Taman peninsula.</title>
        <authorList>
            <person name="Frolova A."/>
            <person name="Merkel A.Y."/>
            <person name="Slobodkin A.I."/>
        </authorList>
    </citation>
    <scope>NUCLEOTIDE SEQUENCE [LARGE SCALE GENOMIC DNA]</scope>
    <source>
        <strain evidence="6 7">F-3ap</strain>
    </source>
</reference>
<keyword evidence="2" id="KW-0479">Metal-binding</keyword>
<evidence type="ECO:0000313" key="7">
    <source>
        <dbReference type="Proteomes" id="UP000461585"/>
    </source>
</evidence>
<proteinExistence type="predicted"/>
<evidence type="ECO:0000256" key="4">
    <source>
        <dbReference type="ARBA" id="ARBA00023014"/>
    </source>
</evidence>
<dbReference type="InterPro" id="IPR017896">
    <property type="entry name" value="4Fe4S_Fe-S-bd"/>
</dbReference>
<dbReference type="Gene3D" id="3.30.70.20">
    <property type="match status" value="1"/>
</dbReference>
<dbReference type="Pfam" id="PF13484">
    <property type="entry name" value="Fer4_16"/>
    <property type="match status" value="1"/>
</dbReference>
<dbReference type="InterPro" id="IPR017900">
    <property type="entry name" value="4Fe4S_Fe_S_CS"/>
</dbReference>
<dbReference type="InterPro" id="IPR004453">
    <property type="entry name" value="QueG"/>
</dbReference>
<keyword evidence="4" id="KW-0411">Iron-sulfur</keyword>
<name>A0A7X5KL07_9FIRM</name>